<dbReference type="InterPro" id="IPR057654">
    <property type="entry name" value="Znf-CCCH_tandem"/>
</dbReference>
<dbReference type="EMBL" id="ML991781">
    <property type="protein sequence ID" value="KAF2237206.1"/>
    <property type="molecule type" value="Genomic_DNA"/>
</dbReference>
<evidence type="ECO:0000256" key="1">
    <source>
        <dbReference type="SAM" id="MobiDB-lite"/>
    </source>
</evidence>
<dbReference type="Pfam" id="PF25543">
    <property type="entry name" value="zf-CCCH_tandem"/>
    <property type="match status" value="1"/>
</dbReference>
<evidence type="ECO:0000313" key="5">
    <source>
        <dbReference type="EMBL" id="KAF2237206.1"/>
    </source>
</evidence>
<feature type="domain" description="C3H1-type" evidence="3">
    <location>
        <begin position="369"/>
        <end position="396"/>
    </location>
</feature>
<dbReference type="Pfam" id="PF25540">
    <property type="entry name" value="DUF7923"/>
    <property type="match status" value="1"/>
</dbReference>
<proteinExistence type="predicted"/>
<dbReference type="OrthoDB" id="2270193at2759"/>
<dbReference type="Pfam" id="PF25542">
    <property type="entry name" value="zf-CCCH_12"/>
    <property type="match status" value="1"/>
</dbReference>
<evidence type="ECO:0000259" key="2">
    <source>
        <dbReference type="Pfam" id="PF25540"/>
    </source>
</evidence>
<dbReference type="Proteomes" id="UP000800092">
    <property type="component" value="Unassembled WGS sequence"/>
</dbReference>
<gene>
    <name evidence="5" type="ORF">EV356DRAFT_28927</name>
</gene>
<dbReference type="InterPro" id="IPR057683">
    <property type="entry name" value="DUF7923"/>
</dbReference>
<evidence type="ECO:0000313" key="6">
    <source>
        <dbReference type="Proteomes" id="UP000800092"/>
    </source>
</evidence>
<feature type="domain" description="DUF7923" evidence="2">
    <location>
        <begin position="81"/>
        <end position="262"/>
    </location>
</feature>
<feature type="domain" description="Tandem CCCH zinc finger" evidence="4">
    <location>
        <begin position="405"/>
        <end position="457"/>
    </location>
</feature>
<organism evidence="5 6">
    <name type="scientific">Viridothelium virens</name>
    <name type="common">Speckled blister lichen</name>
    <name type="synonym">Trypethelium virens</name>
    <dbReference type="NCBI Taxonomy" id="1048519"/>
    <lineage>
        <taxon>Eukaryota</taxon>
        <taxon>Fungi</taxon>
        <taxon>Dikarya</taxon>
        <taxon>Ascomycota</taxon>
        <taxon>Pezizomycotina</taxon>
        <taxon>Dothideomycetes</taxon>
        <taxon>Dothideomycetes incertae sedis</taxon>
        <taxon>Trypetheliales</taxon>
        <taxon>Trypetheliaceae</taxon>
        <taxon>Viridothelium</taxon>
    </lineage>
</organism>
<evidence type="ECO:0000259" key="3">
    <source>
        <dbReference type="Pfam" id="PF25542"/>
    </source>
</evidence>
<dbReference type="PANTHER" id="PTHR37543:SF1">
    <property type="entry name" value="CCCH ZINC FINGER DNA BINDING PROTEIN (AFU_ORTHOLOGUE AFUA_5G12760)"/>
    <property type="match status" value="1"/>
</dbReference>
<sequence>MPGLLDVFDGLDLNGQLDRFRQSDAERQSLVENIVKQYEKLQYKYLEKCNDYDNEVQSRRLWQTQYETARREKLHAENGIDSNPFVLALIDGDGAIFQDALLKEGRDGGADAAHRLLTEIKQYVQANFENAGAWSVMVQVYTNLEGLGRKLFSLGMISSPTEIHAFSRAFSLNQPLFSIIDVGFGKERADHKLKEFFRFFVQNVQCKHIIFGGTHDNGYLPNLDPYKKDTLAAKRITLLQSAAIQPGFRELGFPIVRFDSVFRPTDLPERPSGVSASPVYGVTSAMERQPSHSGSTPTPMSVTPSLAGDSKNKSSWATVGKNGAVEKSINIASPKFVPRRTILLNSMDERVDAPLAKAERPAIDYVNEQTKINKFCNEHHLTGECRSQYCPYVHGQRLGPTEQLALRWKARQRSCQLGNACRSFDCFWGHQCQGENLGYGCLYGNGCHFARMHGKDLHAAMKYFEDGTIDVIH</sequence>
<protein>
    <submittedName>
        <fullName evidence="5">C-x8-C-x5-C-x3-H type zinc finger protein</fullName>
    </submittedName>
</protein>
<accession>A0A6A6HGF0</accession>
<keyword evidence="6" id="KW-1185">Reference proteome</keyword>
<feature type="region of interest" description="Disordered" evidence="1">
    <location>
        <begin position="285"/>
        <end position="315"/>
    </location>
</feature>
<dbReference type="AlphaFoldDB" id="A0A6A6HGF0"/>
<evidence type="ECO:0000259" key="4">
    <source>
        <dbReference type="Pfam" id="PF25543"/>
    </source>
</evidence>
<feature type="compositionally biased region" description="Polar residues" evidence="1">
    <location>
        <begin position="291"/>
        <end position="304"/>
    </location>
</feature>
<reference evidence="5" key="1">
    <citation type="journal article" date="2020" name="Stud. Mycol.">
        <title>101 Dothideomycetes genomes: a test case for predicting lifestyles and emergence of pathogens.</title>
        <authorList>
            <person name="Haridas S."/>
            <person name="Albert R."/>
            <person name="Binder M."/>
            <person name="Bloem J."/>
            <person name="Labutti K."/>
            <person name="Salamov A."/>
            <person name="Andreopoulos B."/>
            <person name="Baker S."/>
            <person name="Barry K."/>
            <person name="Bills G."/>
            <person name="Bluhm B."/>
            <person name="Cannon C."/>
            <person name="Castanera R."/>
            <person name="Culley D."/>
            <person name="Daum C."/>
            <person name="Ezra D."/>
            <person name="Gonzalez J."/>
            <person name="Henrissat B."/>
            <person name="Kuo A."/>
            <person name="Liang C."/>
            <person name="Lipzen A."/>
            <person name="Lutzoni F."/>
            <person name="Magnuson J."/>
            <person name="Mondo S."/>
            <person name="Nolan M."/>
            <person name="Ohm R."/>
            <person name="Pangilinan J."/>
            <person name="Park H.-J."/>
            <person name="Ramirez L."/>
            <person name="Alfaro M."/>
            <person name="Sun H."/>
            <person name="Tritt A."/>
            <person name="Yoshinaga Y."/>
            <person name="Zwiers L.-H."/>
            <person name="Turgeon B."/>
            <person name="Goodwin S."/>
            <person name="Spatafora J."/>
            <person name="Crous P."/>
            <person name="Grigoriev I."/>
        </authorList>
    </citation>
    <scope>NUCLEOTIDE SEQUENCE</scope>
    <source>
        <strain evidence="5">Tuck. ex Michener</strain>
    </source>
</reference>
<dbReference type="InterPro" id="IPR000571">
    <property type="entry name" value="Znf_CCCH"/>
</dbReference>
<dbReference type="PANTHER" id="PTHR37543">
    <property type="entry name" value="CCCH ZINC FINGER DNA BINDING PROTEIN (AFU_ORTHOLOGUE AFUA_5G12760)"/>
    <property type="match status" value="1"/>
</dbReference>
<name>A0A6A6HGF0_VIRVR</name>